<reference evidence="1" key="1">
    <citation type="submission" date="2023-02" db="EMBL/GenBank/DDBJ databases">
        <title>Colletotrichum kahawae CIFC_Que2 genome sequencing and assembly.</title>
        <authorList>
            <person name="Baroncelli R."/>
        </authorList>
    </citation>
    <scope>NUCLEOTIDE SEQUENCE</scope>
    <source>
        <strain evidence="1">CIFC_Que2</strain>
    </source>
</reference>
<organism evidence="1 2">
    <name type="scientific">Colletotrichum kahawae</name>
    <name type="common">Coffee berry disease fungus</name>
    <dbReference type="NCBI Taxonomy" id="34407"/>
    <lineage>
        <taxon>Eukaryota</taxon>
        <taxon>Fungi</taxon>
        <taxon>Dikarya</taxon>
        <taxon>Ascomycota</taxon>
        <taxon>Pezizomycotina</taxon>
        <taxon>Sordariomycetes</taxon>
        <taxon>Hypocreomycetidae</taxon>
        <taxon>Glomerellales</taxon>
        <taxon>Glomerellaceae</taxon>
        <taxon>Colletotrichum</taxon>
        <taxon>Colletotrichum gloeosporioides species complex</taxon>
    </lineage>
</organism>
<gene>
    <name evidence="1" type="ORF">CKAH01_13846</name>
</gene>
<evidence type="ECO:0000313" key="1">
    <source>
        <dbReference type="EMBL" id="KAK2772762.1"/>
    </source>
</evidence>
<accession>A0AAE0DDH2</accession>
<dbReference type="SUPFAM" id="SSF54593">
    <property type="entry name" value="Glyoxalase/Bleomycin resistance protein/Dihydroxybiphenyl dioxygenase"/>
    <property type="match status" value="1"/>
</dbReference>
<dbReference type="EMBL" id="VYYT01000064">
    <property type="protein sequence ID" value="KAK2772762.1"/>
    <property type="molecule type" value="Genomic_DNA"/>
</dbReference>
<dbReference type="Gene3D" id="3.10.180.10">
    <property type="entry name" value="2,3-Dihydroxybiphenyl 1,2-Dioxygenase, domain 1"/>
    <property type="match status" value="2"/>
</dbReference>
<keyword evidence="2" id="KW-1185">Reference proteome</keyword>
<dbReference type="Proteomes" id="UP001281614">
    <property type="component" value="Unassembled WGS sequence"/>
</dbReference>
<name>A0AAE0DDH2_COLKA</name>
<dbReference type="InterPro" id="IPR029068">
    <property type="entry name" value="Glyas_Bleomycin-R_OHBP_Dase"/>
</dbReference>
<sequence>MDSRILLDRLSYVRYGHPDLQKAKEFFTDFGLTPVHETETKIYFRGFGIDQFCYVAEKTSDGKRKFRGGAWIVQSMAELEKAARLPGSTSITDYDAPGGGKVVIVKDLVGEEITLIYGQQDRVPEPREVPKPVMWNTWEDKRRLGEFQRPDRDQPSKVHKLGHYGFEVNVDRLHEVFDWYSKTFNLKKTDCLYHPQNNKTIMIFIHLDKGKEFVDHHNIFIAGSPEVTDGIKAHHSSFEVDDVDSQVDDMFLAARSLIIVEHYVDGDLVNEDSKHANEPAVAAVVSSWGPDIPRAFFTKKYEDLPGLKNAPEMPIEA</sequence>
<dbReference type="CDD" id="cd07267">
    <property type="entry name" value="THT_Oxygenase_N"/>
    <property type="match status" value="1"/>
</dbReference>
<comment type="caution">
    <text evidence="1">The sequence shown here is derived from an EMBL/GenBank/DDBJ whole genome shotgun (WGS) entry which is preliminary data.</text>
</comment>
<proteinExistence type="predicted"/>
<dbReference type="AlphaFoldDB" id="A0AAE0DDH2"/>
<evidence type="ECO:0000313" key="2">
    <source>
        <dbReference type="Proteomes" id="UP001281614"/>
    </source>
</evidence>
<protein>
    <submittedName>
        <fullName evidence="1">Trihydroxytoluene oxygenase</fullName>
    </submittedName>
</protein>